<dbReference type="InterPro" id="IPR014014">
    <property type="entry name" value="RNA_helicase_DEAD_Q_motif"/>
</dbReference>
<feature type="domain" description="Helicase C-terminal" evidence="9">
    <location>
        <begin position="386"/>
        <end position="530"/>
    </location>
</feature>
<dbReference type="CDD" id="cd18787">
    <property type="entry name" value="SF2_C_DEAD"/>
    <property type="match status" value="1"/>
</dbReference>
<dbReference type="Pfam" id="PF00271">
    <property type="entry name" value="Helicase_C"/>
    <property type="match status" value="1"/>
</dbReference>
<reference evidence="11" key="1">
    <citation type="submission" date="2023-07" db="EMBL/GenBank/DDBJ databases">
        <title>draft genome sequence of fig (Ficus carica).</title>
        <authorList>
            <person name="Takahashi T."/>
            <person name="Nishimura K."/>
        </authorList>
    </citation>
    <scope>NUCLEOTIDE SEQUENCE</scope>
</reference>
<dbReference type="AlphaFoldDB" id="A0AA87ZYB3"/>
<feature type="compositionally biased region" description="Low complexity" evidence="7">
    <location>
        <begin position="587"/>
        <end position="602"/>
    </location>
</feature>
<keyword evidence="12" id="KW-1185">Reference proteome</keyword>
<dbReference type="InterPro" id="IPR050079">
    <property type="entry name" value="DEAD_box_RNA_helicase"/>
</dbReference>
<dbReference type="SMART" id="SM00487">
    <property type="entry name" value="DEXDc"/>
    <property type="match status" value="1"/>
</dbReference>
<dbReference type="InterPro" id="IPR011545">
    <property type="entry name" value="DEAD/DEAH_box_helicase_dom"/>
</dbReference>
<dbReference type="FunFam" id="3.40.50.300:FF:001060">
    <property type="entry name" value="ATP-dependent RNA helicase RhlE"/>
    <property type="match status" value="1"/>
</dbReference>
<dbReference type="InterPro" id="IPR044742">
    <property type="entry name" value="DEAD/DEAH_RhlB"/>
</dbReference>
<protein>
    <submittedName>
        <fullName evidence="11">Uncharacterized protein</fullName>
    </submittedName>
</protein>
<keyword evidence="2" id="KW-0547">Nucleotide-binding</keyword>
<feature type="domain" description="Helicase ATP-binding" evidence="8">
    <location>
        <begin position="136"/>
        <end position="310"/>
    </location>
</feature>
<comment type="caution">
    <text evidence="11">The sequence shown here is derived from an EMBL/GenBank/DDBJ whole genome shotgun (WGS) entry which is preliminary data.</text>
</comment>
<sequence>MMTAVLRRRTLAAIETLLHRRPYSISAAAAVDAVASRNHGQGGEAKSSDFRVLQWESSLGFQVRSFHAKSGPLNFRASSALQAEYAVDVDSYEDSSKASSNDEGLEIAKLGISPEIISALAKKGITRLFPIQKAVLEPAMQGRDMVGRARTGTGKTLAFGIPILDKIIQFNAKHGRGKNPLALVLAPTRELARQVEKEFQESAPSLDSICVYGGTPISRQMRQLDYGVDIAVGTPGRIIDLLNRGALNLSEVQFLVLDEADQMLQVGFQEDVEKILERMPQKRQTMMFSATMPQWIRQLVRNYLNSPVNIDLGVISQECKLNLFSHFENDLVPDGAEASGFRFVYDTMFLLGHPVLQDKVGDSDQKLADGISLCSVASDTHAKASIIGPLITEHAKGGKCIVFTQTKRDADRLAYAMAKSYKCEALHGDISQSQRERTLSGFREGHFNILVATDVAARGLDIPNVDLVIHYELPNNSEIFVHRSGRTGRAGKKGTAILIYTRDETRAVRVIERDVGCRFTEYDVLEVYLSGHGALPKVAGDPNVDMFGDSGGGRFSSFGGTRDRRSDGGFGRSGGPGRSRFGRSDGFGDSARGSKSGSFGSFGDRGRSGGGFGSSFGDRGRSGGGFGSSFGDRGQSGGGLGDSDRFGSGFGGSFGERGRSGSGFGGPSKDRTGNFSGSVSRSGGFGDFGLSD</sequence>
<feature type="compositionally biased region" description="Gly residues" evidence="7">
    <location>
        <begin position="568"/>
        <end position="577"/>
    </location>
</feature>
<evidence type="ECO:0000256" key="2">
    <source>
        <dbReference type="ARBA" id="ARBA00022741"/>
    </source>
</evidence>
<dbReference type="Gene3D" id="3.40.50.300">
    <property type="entry name" value="P-loop containing nucleotide triphosphate hydrolases"/>
    <property type="match status" value="2"/>
</dbReference>
<keyword evidence="4" id="KW-0347">Helicase</keyword>
<evidence type="ECO:0000256" key="3">
    <source>
        <dbReference type="ARBA" id="ARBA00022801"/>
    </source>
</evidence>
<dbReference type="PROSITE" id="PS51194">
    <property type="entry name" value="HELICASE_CTER"/>
    <property type="match status" value="1"/>
</dbReference>
<evidence type="ECO:0000256" key="7">
    <source>
        <dbReference type="SAM" id="MobiDB-lite"/>
    </source>
</evidence>
<evidence type="ECO:0000256" key="5">
    <source>
        <dbReference type="ARBA" id="ARBA00022840"/>
    </source>
</evidence>
<evidence type="ECO:0000259" key="8">
    <source>
        <dbReference type="PROSITE" id="PS51192"/>
    </source>
</evidence>
<dbReference type="InterPro" id="IPR001650">
    <property type="entry name" value="Helicase_C-like"/>
</dbReference>
<accession>A0AA87ZYB3</accession>
<name>A0AA87ZYB3_FICCA</name>
<feature type="compositionally biased region" description="Gly residues" evidence="7">
    <location>
        <begin position="648"/>
        <end position="666"/>
    </location>
</feature>
<dbReference type="SMART" id="SM00490">
    <property type="entry name" value="HELICc"/>
    <property type="match status" value="1"/>
</dbReference>
<dbReference type="InterPro" id="IPR014001">
    <property type="entry name" value="Helicase_ATP-bd"/>
</dbReference>
<organism evidence="11 12">
    <name type="scientific">Ficus carica</name>
    <name type="common">Common fig</name>
    <dbReference type="NCBI Taxonomy" id="3494"/>
    <lineage>
        <taxon>Eukaryota</taxon>
        <taxon>Viridiplantae</taxon>
        <taxon>Streptophyta</taxon>
        <taxon>Embryophyta</taxon>
        <taxon>Tracheophyta</taxon>
        <taxon>Spermatophyta</taxon>
        <taxon>Magnoliopsida</taxon>
        <taxon>eudicotyledons</taxon>
        <taxon>Gunneridae</taxon>
        <taxon>Pentapetalae</taxon>
        <taxon>rosids</taxon>
        <taxon>fabids</taxon>
        <taxon>Rosales</taxon>
        <taxon>Moraceae</taxon>
        <taxon>Ficeae</taxon>
        <taxon>Ficus</taxon>
    </lineage>
</organism>
<feature type="compositionally biased region" description="Gly residues" evidence="7">
    <location>
        <begin position="622"/>
        <end position="641"/>
    </location>
</feature>
<dbReference type="GO" id="GO:0016787">
    <property type="term" value="F:hydrolase activity"/>
    <property type="evidence" value="ECO:0007669"/>
    <property type="project" value="UniProtKB-KW"/>
</dbReference>
<dbReference type="PANTHER" id="PTHR47959">
    <property type="entry name" value="ATP-DEPENDENT RNA HELICASE RHLE-RELATED"/>
    <property type="match status" value="1"/>
</dbReference>
<evidence type="ECO:0000259" key="9">
    <source>
        <dbReference type="PROSITE" id="PS51194"/>
    </source>
</evidence>
<dbReference type="CDD" id="cd00268">
    <property type="entry name" value="DEADc"/>
    <property type="match status" value="1"/>
</dbReference>
<evidence type="ECO:0000256" key="4">
    <source>
        <dbReference type="ARBA" id="ARBA00022806"/>
    </source>
</evidence>
<dbReference type="PANTHER" id="PTHR47959:SF23">
    <property type="entry name" value="HELICASE ATP-BINDING DOMAIN-CONTAINING PROTEIN"/>
    <property type="match status" value="1"/>
</dbReference>
<dbReference type="GO" id="GO:0005524">
    <property type="term" value="F:ATP binding"/>
    <property type="evidence" value="ECO:0007669"/>
    <property type="project" value="UniProtKB-KW"/>
</dbReference>
<dbReference type="SUPFAM" id="SSF52540">
    <property type="entry name" value="P-loop containing nucleoside triphosphate hydrolases"/>
    <property type="match status" value="1"/>
</dbReference>
<evidence type="ECO:0000256" key="1">
    <source>
        <dbReference type="ARBA" id="ARBA00006517"/>
    </source>
</evidence>
<dbReference type="InterPro" id="IPR027417">
    <property type="entry name" value="P-loop_NTPase"/>
</dbReference>
<dbReference type="PROSITE" id="PS51192">
    <property type="entry name" value="HELICASE_ATP_BIND_1"/>
    <property type="match status" value="1"/>
</dbReference>
<evidence type="ECO:0000313" key="11">
    <source>
        <dbReference type="EMBL" id="GMN35728.1"/>
    </source>
</evidence>
<evidence type="ECO:0000256" key="6">
    <source>
        <dbReference type="PROSITE-ProRule" id="PRU00552"/>
    </source>
</evidence>
<gene>
    <name evidence="11" type="ORF">TIFTF001_045052</name>
</gene>
<evidence type="ECO:0000313" key="12">
    <source>
        <dbReference type="Proteomes" id="UP001187192"/>
    </source>
</evidence>
<dbReference type="EMBL" id="BTGU01003712">
    <property type="protein sequence ID" value="GMN35728.1"/>
    <property type="molecule type" value="Genomic_DNA"/>
</dbReference>
<dbReference type="PROSITE" id="PS51195">
    <property type="entry name" value="Q_MOTIF"/>
    <property type="match status" value="1"/>
</dbReference>
<feature type="region of interest" description="Disordered" evidence="7">
    <location>
        <begin position="550"/>
        <end position="692"/>
    </location>
</feature>
<feature type="short sequence motif" description="Q motif" evidence="6">
    <location>
        <begin position="105"/>
        <end position="133"/>
    </location>
</feature>
<feature type="compositionally biased region" description="Low complexity" evidence="7">
    <location>
        <begin position="673"/>
        <end position="682"/>
    </location>
</feature>
<proteinExistence type="inferred from homology"/>
<evidence type="ECO:0000259" key="10">
    <source>
        <dbReference type="PROSITE" id="PS51195"/>
    </source>
</evidence>
<keyword evidence="5" id="KW-0067">ATP-binding</keyword>
<comment type="similarity">
    <text evidence="1">Belongs to the DEAD box helicase family. DDX21/DDX50 subfamily.</text>
</comment>
<dbReference type="Pfam" id="PF00270">
    <property type="entry name" value="DEAD"/>
    <property type="match status" value="1"/>
</dbReference>
<dbReference type="GO" id="GO:0003724">
    <property type="term" value="F:RNA helicase activity"/>
    <property type="evidence" value="ECO:0007669"/>
    <property type="project" value="InterPro"/>
</dbReference>
<dbReference type="Proteomes" id="UP001187192">
    <property type="component" value="Unassembled WGS sequence"/>
</dbReference>
<feature type="compositionally biased region" description="Gly residues" evidence="7">
    <location>
        <begin position="683"/>
        <end position="692"/>
    </location>
</feature>
<dbReference type="GO" id="GO:0005829">
    <property type="term" value="C:cytosol"/>
    <property type="evidence" value="ECO:0007669"/>
    <property type="project" value="TreeGrafter"/>
</dbReference>
<feature type="domain" description="DEAD-box RNA helicase Q" evidence="10">
    <location>
        <begin position="105"/>
        <end position="133"/>
    </location>
</feature>
<dbReference type="GO" id="GO:0003676">
    <property type="term" value="F:nucleic acid binding"/>
    <property type="evidence" value="ECO:0007669"/>
    <property type="project" value="InterPro"/>
</dbReference>
<keyword evidence="3" id="KW-0378">Hydrolase</keyword>